<name>A0ABS6LAG8_9GAMM</name>
<reference evidence="1 2" key="1">
    <citation type="submission" date="2021-03" db="EMBL/GenBank/DDBJ databases">
        <title>Five novel Rahnella species.</title>
        <authorList>
            <person name="Brady C."/>
            <person name="Asselin J."/>
            <person name="Beer S."/>
            <person name="Bruberg M.B."/>
            <person name="Crampton B."/>
            <person name="Venter S."/>
            <person name="Arnold D."/>
            <person name="Denman S."/>
        </authorList>
    </citation>
    <scope>NUCLEOTIDE SEQUENCE [LARGE SCALE GENOMIC DNA]</scope>
    <source>
        <strain evidence="1 2">FRB 231</strain>
    </source>
</reference>
<evidence type="ECO:0000313" key="2">
    <source>
        <dbReference type="Proteomes" id="UP000739284"/>
    </source>
</evidence>
<dbReference type="EMBL" id="JAFMOY010000103">
    <property type="protein sequence ID" value="MBU9843909.1"/>
    <property type="molecule type" value="Genomic_DNA"/>
</dbReference>
<dbReference type="Proteomes" id="UP000739284">
    <property type="component" value="Unassembled WGS sequence"/>
</dbReference>
<organism evidence="1 2">
    <name type="scientific">Rahnella ecdela</name>
    <dbReference type="NCBI Taxonomy" id="2816250"/>
    <lineage>
        <taxon>Bacteria</taxon>
        <taxon>Pseudomonadati</taxon>
        <taxon>Pseudomonadota</taxon>
        <taxon>Gammaproteobacteria</taxon>
        <taxon>Enterobacterales</taxon>
        <taxon>Yersiniaceae</taxon>
        <taxon>Rahnella</taxon>
    </lineage>
</organism>
<dbReference type="InterPro" id="IPR053172">
    <property type="entry name" value="Tn903_transposase"/>
</dbReference>
<dbReference type="PANTHER" id="PTHR34631">
    <property type="match status" value="1"/>
</dbReference>
<accession>A0ABS6LAG8</accession>
<dbReference type="RefSeq" id="WP_217147899.1">
    <property type="nucleotide sequence ID" value="NZ_JAFMOY010000103.1"/>
</dbReference>
<proteinExistence type="predicted"/>
<evidence type="ECO:0000313" key="1">
    <source>
        <dbReference type="EMBL" id="MBU9843909.1"/>
    </source>
</evidence>
<comment type="caution">
    <text evidence="1">The sequence shown here is derived from an EMBL/GenBank/DDBJ whole genome shotgun (WGS) entry which is preliminary data.</text>
</comment>
<keyword evidence="2" id="KW-1185">Reference proteome</keyword>
<protein>
    <recommendedName>
        <fullName evidence="3">DDE family transposase</fullName>
    </recommendedName>
</protein>
<sequence>MQRLTGSNAYWKWNTAYNRHSVAETAMYRVKQQFGGHLTLRDYDAQVGEAMTMILALNKMTCAGMPESLRIACGSQ</sequence>
<evidence type="ECO:0008006" key="3">
    <source>
        <dbReference type="Google" id="ProtNLM"/>
    </source>
</evidence>
<dbReference type="PANTHER" id="PTHR34631:SF3">
    <property type="entry name" value="ISSOD12 TRANSPOSASE TNPA_ISSOD12"/>
    <property type="match status" value="1"/>
</dbReference>
<gene>
    <name evidence="1" type="ORF">J1784_02600</name>
</gene>